<organism evidence="1 2">
    <name type="scientific">Irpex rosettiformis</name>
    <dbReference type="NCBI Taxonomy" id="378272"/>
    <lineage>
        <taxon>Eukaryota</taxon>
        <taxon>Fungi</taxon>
        <taxon>Dikarya</taxon>
        <taxon>Basidiomycota</taxon>
        <taxon>Agaricomycotina</taxon>
        <taxon>Agaricomycetes</taxon>
        <taxon>Polyporales</taxon>
        <taxon>Irpicaceae</taxon>
        <taxon>Irpex</taxon>
    </lineage>
</organism>
<comment type="caution">
    <text evidence="1">The sequence shown here is derived from an EMBL/GenBank/DDBJ whole genome shotgun (WGS) entry which is preliminary data.</text>
</comment>
<proteinExistence type="predicted"/>
<sequence length="349" mass="39036">MSGLSESNIQQLLLEQTGNYIQFSAYALYFFDSCVTFSQEVDVIWGRKRSMMTWLYAFTRYSEVLLCITAFIPVWSWEANGYTTYILGAMQLLCLALFSALRVYALMDGKILVTGIVLFLNLVPVGTNLFGNVMSTIVMDISLGTRISVIIGDVLVLLVTWSKSAKLYHEARQLRIKAPLATLLFRDGTFYFIVLLMLNVLQVIDANIPSLSTMDVSRPFFETLQPLIVCRFILNLRQVKSAGSSWISGSQSGSLRFVGNAGESLQFGADEKPEEEEENTVEHLAEAKEHDVVDNGEDIADYDINFDRQPVSYNMCVDLLVPLLTDTSRPIPTGYFSARLVPSNFGLQG</sequence>
<dbReference type="Proteomes" id="UP001055072">
    <property type="component" value="Unassembled WGS sequence"/>
</dbReference>
<reference evidence="1" key="1">
    <citation type="journal article" date="2021" name="Environ. Microbiol.">
        <title>Gene family expansions and transcriptome signatures uncover fungal adaptations to wood decay.</title>
        <authorList>
            <person name="Hage H."/>
            <person name="Miyauchi S."/>
            <person name="Viragh M."/>
            <person name="Drula E."/>
            <person name="Min B."/>
            <person name="Chaduli D."/>
            <person name="Navarro D."/>
            <person name="Favel A."/>
            <person name="Norest M."/>
            <person name="Lesage-Meessen L."/>
            <person name="Balint B."/>
            <person name="Merenyi Z."/>
            <person name="de Eugenio L."/>
            <person name="Morin E."/>
            <person name="Martinez A.T."/>
            <person name="Baldrian P."/>
            <person name="Stursova M."/>
            <person name="Martinez M.J."/>
            <person name="Novotny C."/>
            <person name="Magnuson J.K."/>
            <person name="Spatafora J.W."/>
            <person name="Maurice S."/>
            <person name="Pangilinan J."/>
            <person name="Andreopoulos W."/>
            <person name="LaButti K."/>
            <person name="Hundley H."/>
            <person name="Na H."/>
            <person name="Kuo A."/>
            <person name="Barry K."/>
            <person name="Lipzen A."/>
            <person name="Henrissat B."/>
            <person name="Riley R."/>
            <person name="Ahrendt S."/>
            <person name="Nagy L.G."/>
            <person name="Grigoriev I.V."/>
            <person name="Martin F."/>
            <person name="Rosso M.N."/>
        </authorList>
    </citation>
    <scope>NUCLEOTIDE SEQUENCE</scope>
    <source>
        <strain evidence="1">CBS 384.51</strain>
    </source>
</reference>
<evidence type="ECO:0000313" key="1">
    <source>
        <dbReference type="EMBL" id="KAI0083914.1"/>
    </source>
</evidence>
<keyword evidence="2" id="KW-1185">Reference proteome</keyword>
<evidence type="ECO:0000313" key="2">
    <source>
        <dbReference type="Proteomes" id="UP001055072"/>
    </source>
</evidence>
<protein>
    <submittedName>
        <fullName evidence="1">Uncharacterized protein</fullName>
    </submittedName>
</protein>
<name>A0ACB8TPJ5_9APHY</name>
<accession>A0ACB8TPJ5</accession>
<dbReference type="EMBL" id="MU274950">
    <property type="protein sequence ID" value="KAI0083914.1"/>
    <property type="molecule type" value="Genomic_DNA"/>
</dbReference>
<gene>
    <name evidence="1" type="ORF">BDY19DRAFT_998115</name>
</gene>